<dbReference type="PANTHER" id="PTHR35213:SF3">
    <property type="entry name" value="MYB-LIKE DOMAIN-CONTAINING PROTEIN"/>
    <property type="match status" value="1"/>
</dbReference>
<dbReference type="HOGENOM" id="CLU_1162897_0_0_1"/>
<name>F0WKU5_9STRA</name>
<protein>
    <submittedName>
        <fullName evidence="1">Uncharacterized protein AlNc14C137G7134</fullName>
    </submittedName>
</protein>
<accession>F0WKU5</accession>
<proteinExistence type="predicted"/>
<gene>
    <name evidence="1" type="primary">AlNc14C137G7134</name>
    <name evidence="1" type="ORF">ALNC14_080450</name>
</gene>
<reference evidence="1" key="1">
    <citation type="journal article" date="2011" name="PLoS Biol.">
        <title>Gene gain and loss during evolution of obligate parasitism in the white rust pathogen of Arabidopsis thaliana.</title>
        <authorList>
            <person name="Kemen E."/>
            <person name="Gardiner A."/>
            <person name="Schultz-Larsen T."/>
            <person name="Kemen A.C."/>
            <person name="Balmuth A.L."/>
            <person name="Robert-Seilaniantz A."/>
            <person name="Bailey K."/>
            <person name="Holub E."/>
            <person name="Studholme D.J."/>
            <person name="Maclean D."/>
            <person name="Jones J.D."/>
        </authorList>
    </citation>
    <scope>NUCLEOTIDE SEQUENCE</scope>
</reference>
<dbReference type="AlphaFoldDB" id="F0WKU5"/>
<dbReference type="PANTHER" id="PTHR35213">
    <property type="entry name" value="RING-TYPE DOMAIN-CONTAINING PROTEIN-RELATED"/>
    <property type="match status" value="1"/>
</dbReference>
<evidence type="ECO:0000313" key="1">
    <source>
        <dbReference type="EMBL" id="CCA21902.1"/>
    </source>
</evidence>
<dbReference type="EMBL" id="FR824182">
    <property type="protein sequence ID" value="CCA21902.1"/>
    <property type="molecule type" value="Genomic_DNA"/>
</dbReference>
<organism evidence="1">
    <name type="scientific">Albugo laibachii Nc14</name>
    <dbReference type="NCBI Taxonomy" id="890382"/>
    <lineage>
        <taxon>Eukaryota</taxon>
        <taxon>Sar</taxon>
        <taxon>Stramenopiles</taxon>
        <taxon>Oomycota</taxon>
        <taxon>Peronosporomycetes</taxon>
        <taxon>Albuginales</taxon>
        <taxon>Albuginaceae</taxon>
        <taxon>Albugo</taxon>
    </lineage>
</organism>
<reference evidence="1" key="2">
    <citation type="submission" date="2011-02" db="EMBL/GenBank/DDBJ databases">
        <authorList>
            <person name="MacLean D."/>
        </authorList>
    </citation>
    <scope>NUCLEOTIDE SEQUENCE</scope>
</reference>
<sequence>MPQLLKAIRNSSTPGNNRVLPSLAEMRHIKHTQPPTGSTTKFLSLQHIDIKDEMSIKNVNRAPKKTASDCLLHHYGRMSYPKQLRSVWEYVATFGKLPAEFGLSNDNFTNTRTITPTRPSRNMNRFDYSQHSYVRTGRWSYEEEAYAKGMMEAFRSGHIPLHGRVSLRKFLSEILICHPMRVSKKFAGYIRKYHWYRAAAGDLDSAVRKRVLLQLRKLENQFWDSVEAQYHSQKILLDH</sequence>